<sequence>MAGDSGRGGVLGLCPKPRWRAVGPPDLPSCSRSVGRSQSGSAH</sequence>
<organism evidence="2 3">
    <name type="scientific">Fimbriiglobus ruber</name>
    <dbReference type="NCBI Taxonomy" id="1908690"/>
    <lineage>
        <taxon>Bacteria</taxon>
        <taxon>Pseudomonadati</taxon>
        <taxon>Planctomycetota</taxon>
        <taxon>Planctomycetia</taxon>
        <taxon>Gemmatales</taxon>
        <taxon>Gemmataceae</taxon>
        <taxon>Fimbriiglobus</taxon>
    </lineage>
</organism>
<keyword evidence="3" id="KW-1185">Reference proteome</keyword>
<dbReference type="AlphaFoldDB" id="A0A225DLW1"/>
<accession>A0A225DLW1</accession>
<dbReference type="EMBL" id="NIDE01000008">
    <property type="protein sequence ID" value="OWK40604.1"/>
    <property type="molecule type" value="Genomic_DNA"/>
</dbReference>
<protein>
    <submittedName>
        <fullName evidence="2">Uncharacterized protein</fullName>
    </submittedName>
</protein>
<feature type="compositionally biased region" description="Gly residues" evidence="1">
    <location>
        <begin position="1"/>
        <end position="11"/>
    </location>
</feature>
<name>A0A225DLW1_9BACT</name>
<evidence type="ECO:0000313" key="2">
    <source>
        <dbReference type="EMBL" id="OWK40604.1"/>
    </source>
</evidence>
<dbReference type="Proteomes" id="UP000214646">
    <property type="component" value="Unassembled WGS sequence"/>
</dbReference>
<comment type="caution">
    <text evidence="2">The sequence shown here is derived from an EMBL/GenBank/DDBJ whole genome shotgun (WGS) entry which is preliminary data.</text>
</comment>
<evidence type="ECO:0000313" key="3">
    <source>
        <dbReference type="Proteomes" id="UP000214646"/>
    </source>
</evidence>
<reference evidence="3" key="1">
    <citation type="submission" date="2017-06" db="EMBL/GenBank/DDBJ databases">
        <title>Genome analysis of Fimbriiglobus ruber SP5, the first member of the order Planctomycetales with confirmed chitinolytic capability.</title>
        <authorList>
            <person name="Ravin N.V."/>
            <person name="Rakitin A.L."/>
            <person name="Ivanova A.A."/>
            <person name="Beletsky A.V."/>
            <person name="Kulichevskaya I.S."/>
            <person name="Mardanov A.V."/>
            <person name="Dedysh S.N."/>
        </authorList>
    </citation>
    <scope>NUCLEOTIDE SEQUENCE [LARGE SCALE GENOMIC DNA]</scope>
    <source>
        <strain evidence="3">SP5</strain>
    </source>
</reference>
<gene>
    <name evidence="2" type="ORF">FRUB_05523</name>
</gene>
<feature type="region of interest" description="Disordered" evidence="1">
    <location>
        <begin position="1"/>
        <end position="43"/>
    </location>
</feature>
<evidence type="ECO:0000256" key="1">
    <source>
        <dbReference type="SAM" id="MobiDB-lite"/>
    </source>
</evidence>
<proteinExistence type="predicted"/>
<feature type="compositionally biased region" description="Polar residues" evidence="1">
    <location>
        <begin position="30"/>
        <end position="43"/>
    </location>
</feature>